<evidence type="ECO:0000256" key="2">
    <source>
        <dbReference type="ARBA" id="ARBA00022692"/>
    </source>
</evidence>
<accession>A0A3E3EFV3</accession>
<reference evidence="7 8" key="1">
    <citation type="submission" date="2018-08" db="EMBL/GenBank/DDBJ databases">
        <title>A genome reference for cultivated species of the human gut microbiota.</title>
        <authorList>
            <person name="Zou Y."/>
            <person name="Xue W."/>
            <person name="Luo G."/>
        </authorList>
    </citation>
    <scope>NUCLEOTIDE SEQUENCE [LARGE SCALE GENOMIC DNA]</scope>
    <source>
        <strain evidence="7 8">OM06-4</strain>
    </source>
</reference>
<name>A0A3E3EFV3_9FIRM</name>
<keyword evidence="3 5" id="KW-1133">Transmembrane helix</keyword>
<feature type="transmembrane region" description="Helical" evidence="5">
    <location>
        <begin position="110"/>
        <end position="129"/>
    </location>
</feature>
<dbReference type="Proteomes" id="UP000261032">
    <property type="component" value="Unassembled WGS sequence"/>
</dbReference>
<dbReference type="PANTHER" id="PTHR35529">
    <property type="entry name" value="MANGANESE EFFLUX PUMP MNTP-RELATED"/>
    <property type="match status" value="1"/>
</dbReference>
<dbReference type="PANTHER" id="PTHR35529:SF2">
    <property type="entry name" value="SPORULATION PROTEIN YTAF-RELATED"/>
    <property type="match status" value="1"/>
</dbReference>
<comment type="caution">
    <text evidence="7">The sequence shown here is derived from an EMBL/GenBank/DDBJ whole genome shotgun (WGS) entry which is preliminary data.</text>
</comment>
<dbReference type="EMBL" id="JAQLKE010000002">
    <property type="protein sequence ID" value="MDB7082427.1"/>
    <property type="molecule type" value="Genomic_DNA"/>
</dbReference>
<protein>
    <submittedName>
        <fullName evidence="6">Manganese efflux pump</fullName>
    </submittedName>
</protein>
<feature type="transmembrane region" description="Helical" evidence="5">
    <location>
        <begin position="6"/>
        <end position="25"/>
    </location>
</feature>
<feature type="transmembrane region" description="Helical" evidence="5">
    <location>
        <begin position="37"/>
        <end position="54"/>
    </location>
</feature>
<proteinExistence type="predicted"/>
<keyword evidence="2 5" id="KW-0812">Transmembrane</keyword>
<feature type="transmembrane region" description="Helical" evidence="5">
    <location>
        <begin position="60"/>
        <end position="83"/>
    </location>
</feature>
<dbReference type="EMBL" id="QUSL01000003">
    <property type="protein sequence ID" value="RGD86785.1"/>
    <property type="molecule type" value="Genomic_DNA"/>
</dbReference>
<evidence type="ECO:0000256" key="4">
    <source>
        <dbReference type="ARBA" id="ARBA00023136"/>
    </source>
</evidence>
<dbReference type="Pfam" id="PF02659">
    <property type="entry name" value="Mntp"/>
    <property type="match status" value="1"/>
</dbReference>
<reference evidence="6" key="2">
    <citation type="submission" date="2023-01" db="EMBL/GenBank/DDBJ databases">
        <title>Human gut microbiome strain richness.</title>
        <authorList>
            <person name="Chen-Liaw A."/>
        </authorList>
    </citation>
    <scope>NUCLEOTIDE SEQUENCE</scope>
    <source>
        <strain evidence="6">1001217st2_G6_1001217B_191108</strain>
    </source>
</reference>
<dbReference type="RefSeq" id="WP_003535128.1">
    <property type="nucleotide sequence ID" value="NZ_AP031443.1"/>
</dbReference>
<dbReference type="InterPro" id="IPR003810">
    <property type="entry name" value="Mntp/YtaF"/>
</dbReference>
<dbReference type="AlphaFoldDB" id="A0A3E3EFV3"/>
<organism evidence="7 8">
    <name type="scientific">Thomasclavelia ramosa</name>
    <dbReference type="NCBI Taxonomy" id="1547"/>
    <lineage>
        <taxon>Bacteria</taxon>
        <taxon>Bacillati</taxon>
        <taxon>Bacillota</taxon>
        <taxon>Erysipelotrichia</taxon>
        <taxon>Erysipelotrichales</taxon>
        <taxon>Coprobacillaceae</taxon>
        <taxon>Thomasclavelia</taxon>
    </lineage>
</organism>
<sequence length="183" mass="19957">MHIFSAVLYAVSANIDALSIGIAYGIKKTHINHQKNFMIAFITMIGTYGAMRFGHFLTNYISLSLADFLGSSLLLLIGIYTVVKSLKECDEIIVTNHLSAVKNISLKETLVLSLVLTINNVALGIGASITGMPELITSLTTFVCSYVFIGTGQKFKRLNFKGKYADIISGIILIILGLYELTI</sequence>
<evidence type="ECO:0000313" key="7">
    <source>
        <dbReference type="EMBL" id="RGD86785.1"/>
    </source>
</evidence>
<dbReference type="Proteomes" id="UP001211987">
    <property type="component" value="Unassembled WGS sequence"/>
</dbReference>
<evidence type="ECO:0000256" key="1">
    <source>
        <dbReference type="ARBA" id="ARBA00022475"/>
    </source>
</evidence>
<evidence type="ECO:0000313" key="6">
    <source>
        <dbReference type="EMBL" id="MDB7082427.1"/>
    </source>
</evidence>
<gene>
    <name evidence="7" type="ORF">DXB93_02910</name>
    <name evidence="6" type="ORF">PM738_01315</name>
</gene>
<evidence type="ECO:0000256" key="5">
    <source>
        <dbReference type="SAM" id="Phobius"/>
    </source>
</evidence>
<keyword evidence="4 5" id="KW-0472">Membrane</keyword>
<evidence type="ECO:0000256" key="3">
    <source>
        <dbReference type="ARBA" id="ARBA00022989"/>
    </source>
</evidence>
<evidence type="ECO:0000313" key="8">
    <source>
        <dbReference type="Proteomes" id="UP000261032"/>
    </source>
</evidence>
<dbReference type="GeneID" id="64197207"/>
<feature type="transmembrane region" description="Helical" evidence="5">
    <location>
        <begin position="164"/>
        <end position="182"/>
    </location>
</feature>
<keyword evidence="1" id="KW-1003">Cell membrane</keyword>